<evidence type="ECO:0000256" key="3">
    <source>
        <dbReference type="ARBA" id="ARBA00008741"/>
    </source>
</evidence>
<protein>
    <recommendedName>
        <fullName evidence="4 12">Heme exporter protein D</fullName>
    </recommendedName>
</protein>
<evidence type="ECO:0000256" key="11">
    <source>
        <dbReference type="ARBA" id="ARBA00023136"/>
    </source>
</evidence>
<evidence type="ECO:0000256" key="7">
    <source>
        <dbReference type="ARBA" id="ARBA00022519"/>
    </source>
</evidence>
<organism evidence="13 14">
    <name type="scientific">Paramylibacter ulvae</name>
    <dbReference type="NCBI Taxonomy" id="1651968"/>
    <lineage>
        <taxon>Bacteria</taxon>
        <taxon>Pseudomonadati</taxon>
        <taxon>Pseudomonadota</taxon>
        <taxon>Alphaproteobacteria</taxon>
        <taxon>Rhodobacterales</taxon>
        <taxon>Paracoccaceae</taxon>
        <taxon>Paramylibacter</taxon>
    </lineage>
</organism>
<keyword evidence="10 12" id="KW-1133">Transmembrane helix</keyword>
<keyword evidence="5 12" id="KW-0813">Transport</keyword>
<dbReference type="EMBL" id="BMZF01000004">
    <property type="protein sequence ID" value="GHA53909.1"/>
    <property type="molecule type" value="Genomic_DNA"/>
</dbReference>
<keyword evidence="6 12" id="KW-1003">Cell membrane</keyword>
<comment type="subcellular location">
    <subcellularLocation>
        <location evidence="2 12">Cell inner membrane</location>
        <topology evidence="2 12">Single-pass membrane protein</topology>
    </subcellularLocation>
</comment>
<keyword evidence="14" id="KW-1185">Reference proteome</keyword>
<evidence type="ECO:0000256" key="9">
    <source>
        <dbReference type="ARBA" id="ARBA00022748"/>
    </source>
</evidence>
<evidence type="ECO:0000256" key="4">
    <source>
        <dbReference type="ARBA" id="ARBA00016461"/>
    </source>
</evidence>
<keyword evidence="11 12" id="KW-0472">Membrane</keyword>
<evidence type="ECO:0000313" key="13">
    <source>
        <dbReference type="EMBL" id="GHA53909.1"/>
    </source>
</evidence>
<feature type="transmembrane region" description="Helical" evidence="12">
    <location>
        <begin position="12"/>
        <end position="31"/>
    </location>
</feature>
<keyword evidence="7 12" id="KW-0997">Cell inner membrane</keyword>
<accession>A0ABQ3D1L3</accession>
<dbReference type="Proteomes" id="UP000634455">
    <property type="component" value="Unassembled WGS sequence"/>
</dbReference>
<evidence type="ECO:0000256" key="5">
    <source>
        <dbReference type="ARBA" id="ARBA00022448"/>
    </source>
</evidence>
<gene>
    <name evidence="13" type="ORF">GCM10008927_19770</name>
</gene>
<evidence type="ECO:0000256" key="10">
    <source>
        <dbReference type="ARBA" id="ARBA00022989"/>
    </source>
</evidence>
<comment type="similarity">
    <text evidence="3 12">Belongs to the CcmD/CycX/HelD family.</text>
</comment>
<evidence type="ECO:0000256" key="1">
    <source>
        <dbReference type="ARBA" id="ARBA00002442"/>
    </source>
</evidence>
<dbReference type="InterPro" id="IPR007078">
    <property type="entry name" value="Haem_export_protD_CcmD"/>
</dbReference>
<proteinExistence type="inferred from homology"/>
<reference evidence="14" key="1">
    <citation type="journal article" date="2019" name="Int. J. Syst. Evol. Microbiol.">
        <title>The Global Catalogue of Microorganisms (GCM) 10K type strain sequencing project: providing services to taxonomists for standard genome sequencing and annotation.</title>
        <authorList>
            <consortium name="The Broad Institute Genomics Platform"/>
            <consortium name="The Broad Institute Genome Sequencing Center for Infectious Disease"/>
            <person name="Wu L."/>
            <person name="Ma J."/>
        </authorList>
    </citation>
    <scope>NUCLEOTIDE SEQUENCE [LARGE SCALE GENOMIC DNA]</scope>
    <source>
        <strain evidence="14">KCTC 32465</strain>
    </source>
</reference>
<dbReference type="Pfam" id="PF04995">
    <property type="entry name" value="CcmD"/>
    <property type="match status" value="1"/>
</dbReference>
<comment type="function">
    <text evidence="1 12">Required for the export of heme to the periplasm for the biogenesis of c-type cytochromes.</text>
</comment>
<dbReference type="NCBIfam" id="TIGR03141">
    <property type="entry name" value="cytochro_ccmD"/>
    <property type="match status" value="1"/>
</dbReference>
<name>A0ABQ3D1L3_9RHOB</name>
<dbReference type="RefSeq" id="WP_189640540.1">
    <property type="nucleotide sequence ID" value="NZ_BMZF01000004.1"/>
</dbReference>
<keyword evidence="8 12" id="KW-0812">Transmembrane</keyword>
<evidence type="ECO:0000256" key="12">
    <source>
        <dbReference type="RuleBase" id="RU363101"/>
    </source>
</evidence>
<evidence type="ECO:0000313" key="14">
    <source>
        <dbReference type="Proteomes" id="UP000634455"/>
    </source>
</evidence>
<keyword evidence="9 12" id="KW-0201">Cytochrome c-type biogenesis</keyword>
<evidence type="ECO:0000256" key="8">
    <source>
        <dbReference type="ARBA" id="ARBA00022692"/>
    </source>
</evidence>
<evidence type="ECO:0000256" key="2">
    <source>
        <dbReference type="ARBA" id="ARBA00004377"/>
    </source>
</evidence>
<evidence type="ECO:0000256" key="6">
    <source>
        <dbReference type="ARBA" id="ARBA00022475"/>
    </source>
</evidence>
<comment type="caution">
    <text evidence="13">The sequence shown here is derived from an EMBL/GenBank/DDBJ whole genome shotgun (WGS) entry which is preliminary data.</text>
</comment>
<sequence>MVDLGKHATEVLLAYGVSIVMIIALVGWSLAQAKRAKDQLARQENTHK</sequence>